<evidence type="ECO:0000313" key="3">
    <source>
        <dbReference type="Proteomes" id="UP001202328"/>
    </source>
</evidence>
<proteinExistence type="predicted"/>
<keyword evidence="3" id="KW-1185">Reference proteome</keyword>
<comment type="caution">
    <text evidence="2">The sequence shown here is derived from an EMBL/GenBank/DDBJ whole genome shotgun (WGS) entry which is preliminary data.</text>
</comment>
<name>A0AAD4TL39_9MAGN</name>
<gene>
    <name evidence="2" type="ORF">MKW98_019116</name>
</gene>
<evidence type="ECO:0000313" key="2">
    <source>
        <dbReference type="EMBL" id="KAI3960915.1"/>
    </source>
</evidence>
<feature type="transmembrane region" description="Helical" evidence="1">
    <location>
        <begin position="41"/>
        <end position="58"/>
    </location>
</feature>
<feature type="non-terminal residue" evidence="2">
    <location>
        <position position="1"/>
    </location>
</feature>
<keyword evidence="1" id="KW-0472">Membrane</keyword>
<keyword evidence="1" id="KW-0812">Transmembrane</keyword>
<protein>
    <submittedName>
        <fullName evidence="2">Uncharacterized protein</fullName>
    </submittedName>
</protein>
<dbReference type="AlphaFoldDB" id="A0AAD4TL39"/>
<sequence>SMIACKFATMVLPKTVSVPDKNRLIMFAAGPLACNNPNGTHLLWLFILIISLAAWCQIHKNGGSS</sequence>
<accession>A0AAD4TL39</accession>
<dbReference type="EMBL" id="JAJJMB010000835">
    <property type="protein sequence ID" value="KAI3960915.1"/>
    <property type="molecule type" value="Genomic_DNA"/>
</dbReference>
<keyword evidence="1" id="KW-1133">Transmembrane helix</keyword>
<organism evidence="2 3">
    <name type="scientific">Papaver atlanticum</name>
    <dbReference type="NCBI Taxonomy" id="357466"/>
    <lineage>
        <taxon>Eukaryota</taxon>
        <taxon>Viridiplantae</taxon>
        <taxon>Streptophyta</taxon>
        <taxon>Embryophyta</taxon>
        <taxon>Tracheophyta</taxon>
        <taxon>Spermatophyta</taxon>
        <taxon>Magnoliopsida</taxon>
        <taxon>Ranunculales</taxon>
        <taxon>Papaveraceae</taxon>
        <taxon>Papaveroideae</taxon>
        <taxon>Papaver</taxon>
    </lineage>
</organism>
<evidence type="ECO:0000256" key="1">
    <source>
        <dbReference type="SAM" id="Phobius"/>
    </source>
</evidence>
<reference evidence="2" key="1">
    <citation type="submission" date="2022-04" db="EMBL/GenBank/DDBJ databases">
        <title>A functionally conserved STORR gene fusion in Papaver species that diverged 16.8 million years ago.</title>
        <authorList>
            <person name="Catania T."/>
        </authorList>
    </citation>
    <scope>NUCLEOTIDE SEQUENCE</scope>
    <source>
        <strain evidence="2">S-188037</strain>
    </source>
</reference>
<dbReference type="Proteomes" id="UP001202328">
    <property type="component" value="Unassembled WGS sequence"/>
</dbReference>